<dbReference type="OrthoDB" id="9810469at2"/>
<dbReference type="GO" id="GO:0009246">
    <property type="term" value="P:enterobacterial common antigen biosynthetic process"/>
    <property type="evidence" value="ECO:0007669"/>
    <property type="project" value="TreeGrafter"/>
</dbReference>
<sequence length="378" mass="41536">MWHAVRLPYTHLADSCAVPNETAVRLPQQSSPLPSGQSAQPREHRFDIDLMRLICSGTVMLGHVGSQFISSTENDAAGGAGSYWAGHIAEAINPFAVPMYFAIAGWAVLVGAPPRDSGRMWKRIVRNVVPLFAWTAIYLIWAWLRDRNESPMTELAEDSLFGSVEPAYHLWFMYNYIPIIVFLAFAMLIKDGKRPWGLGAALLGIAVLPSVFTTISEVTEREMPSVAWGFGTYSLVYAVGGAMLFALPAGAVRPRWLLYGLLPLTMVGCLWYNTQIHYVIPNAHLFVATMSVCVLLLISRIRIPEKHRPLLKKLAGAALGAYMVHVLFVEELVEPLVSPDLSGPVAGLLLVGLLAAVMVLSFATSLLWGKLNLRRLLG</sequence>
<name>A0A3M0ICR7_9ACTN</name>
<dbReference type="AlphaFoldDB" id="A0A3M0ICR7"/>
<feature type="transmembrane region" description="Helical" evidence="7">
    <location>
        <begin position="227"/>
        <end position="249"/>
    </location>
</feature>
<keyword evidence="3" id="KW-1003">Cell membrane</keyword>
<feature type="transmembrane region" description="Helical" evidence="7">
    <location>
        <begin position="256"/>
        <end position="273"/>
    </location>
</feature>
<keyword evidence="5 7" id="KW-1133">Transmembrane helix</keyword>
<evidence type="ECO:0000256" key="4">
    <source>
        <dbReference type="ARBA" id="ARBA00022692"/>
    </source>
</evidence>
<feature type="transmembrane region" description="Helical" evidence="7">
    <location>
        <begin position="348"/>
        <end position="368"/>
    </location>
</feature>
<evidence type="ECO:0000256" key="2">
    <source>
        <dbReference type="ARBA" id="ARBA00007400"/>
    </source>
</evidence>
<feature type="transmembrane region" description="Helical" evidence="7">
    <location>
        <begin position="124"/>
        <end position="144"/>
    </location>
</feature>
<evidence type="ECO:0000256" key="7">
    <source>
        <dbReference type="SAM" id="Phobius"/>
    </source>
</evidence>
<dbReference type="PANTHER" id="PTHR40074">
    <property type="entry name" value="O-ACETYLTRANSFERASE WECH"/>
    <property type="match status" value="1"/>
</dbReference>
<feature type="transmembrane region" description="Helical" evidence="7">
    <location>
        <begin position="310"/>
        <end position="328"/>
    </location>
</feature>
<proteinExistence type="inferred from homology"/>
<comment type="similarity">
    <text evidence="2">Belongs to the acyltransferase 3 family.</text>
</comment>
<dbReference type="GO" id="GO:0005886">
    <property type="term" value="C:plasma membrane"/>
    <property type="evidence" value="ECO:0007669"/>
    <property type="project" value="UniProtKB-SubCell"/>
</dbReference>
<comment type="caution">
    <text evidence="9">The sequence shown here is derived from an EMBL/GenBank/DDBJ whole genome shotgun (WGS) entry which is preliminary data.</text>
</comment>
<feature type="transmembrane region" description="Helical" evidence="7">
    <location>
        <begin position="168"/>
        <end position="189"/>
    </location>
</feature>
<feature type="transmembrane region" description="Helical" evidence="7">
    <location>
        <begin position="91"/>
        <end position="112"/>
    </location>
</feature>
<evidence type="ECO:0000313" key="10">
    <source>
        <dbReference type="Proteomes" id="UP000270471"/>
    </source>
</evidence>
<protein>
    <recommendedName>
        <fullName evidence="8">Acyltransferase 3 domain-containing protein</fullName>
    </recommendedName>
</protein>
<keyword evidence="6 7" id="KW-0472">Membrane</keyword>
<feature type="transmembrane region" description="Helical" evidence="7">
    <location>
        <begin position="196"/>
        <end position="215"/>
    </location>
</feature>
<keyword evidence="4 7" id="KW-0812">Transmembrane</keyword>
<dbReference type="PANTHER" id="PTHR40074:SF2">
    <property type="entry name" value="O-ACETYLTRANSFERASE WECH"/>
    <property type="match status" value="1"/>
</dbReference>
<organism evidence="9 10">
    <name type="scientific">Streptomyces shenzhenensis</name>
    <dbReference type="NCBI Taxonomy" id="943815"/>
    <lineage>
        <taxon>Bacteria</taxon>
        <taxon>Bacillati</taxon>
        <taxon>Actinomycetota</taxon>
        <taxon>Actinomycetes</taxon>
        <taxon>Kitasatosporales</taxon>
        <taxon>Streptomycetaceae</taxon>
        <taxon>Streptomyces</taxon>
    </lineage>
</organism>
<dbReference type="GO" id="GO:0016413">
    <property type="term" value="F:O-acetyltransferase activity"/>
    <property type="evidence" value="ECO:0007669"/>
    <property type="project" value="TreeGrafter"/>
</dbReference>
<reference evidence="9 10" key="1">
    <citation type="submission" date="2017-11" db="EMBL/GenBank/DDBJ databases">
        <title>Draft genome of actinobacteria isolated from guarana (Paullinia cupana (Mart.) Ducke.</title>
        <authorList>
            <person name="Siqueira K.A."/>
            <person name="Liotti R.G."/>
            <person name="Mendes T.A.O."/>
            <person name="Soares M.A."/>
        </authorList>
    </citation>
    <scope>NUCLEOTIDE SEQUENCE [LARGE SCALE GENOMIC DNA]</scope>
    <source>
        <strain evidence="9 10">193</strain>
    </source>
</reference>
<feature type="domain" description="Acyltransferase 3" evidence="8">
    <location>
        <begin position="47"/>
        <end position="360"/>
    </location>
</feature>
<accession>A0A3M0ICR7</accession>
<evidence type="ECO:0000256" key="3">
    <source>
        <dbReference type="ARBA" id="ARBA00022475"/>
    </source>
</evidence>
<feature type="transmembrane region" description="Helical" evidence="7">
    <location>
        <begin position="279"/>
        <end position="298"/>
    </location>
</feature>
<evidence type="ECO:0000259" key="8">
    <source>
        <dbReference type="Pfam" id="PF01757"/>
    </source>
</evidence>
<dbReference type="InterPro" id="IPR002656">
    <property type="entry name" value="Acyl_transf_3_dom"/>
</dbReference>
<dbReference type="Proteomes" id="UP000270471">
    <property type="component" value="Unassembled WGS sequence"/>
</dbReference>
<dbReference type="Pfam" id="PF01757">
    <property type="entry name" value="Acyl_transf_3"/>
    <property type="match status" value="1"/>
</dbReference>
<comment type="subcellular location">
    <subcellularLocation>
        <location evidence="1">Cell membrane</location>
        <topology evidence="1">Multi-pass membrane protein</topology>
    </subcellularLocation>
</comment>
<keyword evidence="10" id="KW-1185">Reference proteome</keyword>
<dbReference type="EMBL" id="PENI01000004">
    <property type="protein sequence ID" value="RMB86262.1"/>
    <property type="molecule type" value="Genomic_DNA"/>
</dbReference>
<evidence type="ECO:0000256" key="5">
    <source>
        <dbReference type="ARBA" id="ARBA00022989"/>
    </source>
</evidence>
<evidence type="ECO:0000256" key="1">
    <source>
        <dbReference type="ARBA" id="ARBA00004651"/>
    </source>
</evidence>
<evidence type="ECO:0000256" key="6">
    <source>
        <dbReference type="ARBA" id="ARBA00023136"/>
    </source>
</evidence>
<evidence type="ECO:0000313" key="9">
    <source>
        <dbReference type="EMBL" id="RMB86262.1"/>
    </source>
</evidence>
<gene>
    <name evidence="9" type="ORF">CTZ28_08310</name>
</gene>